<dbReference type="Gene3D" id="3.30.70.270">
    <property type="match status" value="1"/>
</dbReference>
<dbReference type="InterPro" id="IPR043502">
    <property type="entry name" value="DNA/RNA_pol_sf"/>
</dbReference>
<dbReference type="PROSITE" id="PS50173">
    <property type="entry name" value="UMUC"/>
    <property type="match status" value="1"/>
</dbReference>
<dbReference type="GO" id="GO:0006281">
    <property type="term" value="P:DNA repair"/>
    <property type="evidence" value="ECO:0007669"/>
    <property type="project" value="InterPro"/>
</dbReference>
<proteinExistence type="inferred from homology"/>
<dbReference type="InterPro" id="IPR036775">
    <property type="entry name" value="DNA_pol_Y-fam_lit_finger_sf"/>
</dbReference>
<dbReference type="InterPro" id="IPR024728">
    <property type="entry name" value="PolY_HhH_motif"/>
</dbReference>
<dbReference type="GO" id="GO:0003684">
    <property type="term" value="F:damaged DNA binding"/>
    <property type="evidence" value="ECO:0007669"/>
    <property type="project" value="InterPro"/>
</dbReference>
<evidence type="ECO:0000259" key="2">
    <source>
        <dbReference type="PROSITE" id="PS50173"/>
    </source>
</evidence>
<dbReference type="STRING" id="1618756.UV12_C0003G0047"/>
<dbReference type="AlphaFoldDB" id="A0A0G1CEX9"/>
<dbReference type="PANTHER" id="PTHR11076">
    <property type="entry name" value="DNA REPAIR POLYMERASE UMUC / TRANSFERASE FAMILY MEMBER"/>
    <property type="match status" value="1"/>
</dbReference>
<dbReference type="Proteomes" id="UP000034704">
    <property type="component" value="Unassembled WGS sequence"/>
</dbReference>
<dbReference type="Gene3D" id="3.40.1170.60">
    <property type="match status" value="1"/>
</dbReference>
<dbReference type="SUPFAM" id="SSF56672">
    <property type="entry name" value="DNA/RNA polymerases"/>
    <property type="match status" value="1"/>
</dbReference>
<dbReference type="Pfam" id="PF11799">
    <property type="entry name" value="IMS_C"/>
    <property type="match status" value="1"/>
</dbReference>
<dbReference type="PANTHER" id="PTHR11076:SF34">
    <property type="entry name" value="PROTEIN UMUC"/>
    <property type="match status" value="1"/>
</dbReference>
<evidence type="ECO:0000313" key="3">
    <source>
        <dbReference type="EMBL" id="KKS48088.1"/>
    </source>
</evidence>
<dbReference type="PATRIC" id="fig|1618756.3.peg.285"/>
<dbReference type="EMBL" id="LCDG01000003">
    <property type="protein sequence ID" value="KKS48088.1"/>
    <property type="molecule type" value="Genomic_DNA"/>
</dbReference>
<feature type="domain" description="UmuC" evidence="2">
    <location>
        <begin position="15"/>
        <end position="194"/>
    </location>
</feature>
<dbReference type="InterPro" id="IPR050116">
    <property type="entry name" value="DNA_polymerase-Y"/>
</dbReference>
<dbReference type="InterPro" id="IPR017961">
    <property type="entry name" value="DNA_pol_Y-fam_little_finger"/>
</dbReference>
<gene>
    <name evidence="3" type="ORF">UV12_C0003G0047</name>
</gene>
<dbReference type="SUPFAM" id="SSF100879">
    <property type="entry name" value="Lesion bypass DNA polymerase (Y-family), little finger domain"/>
    <property type="match status" value="1"/>
</dbReference>
<dbReference type="InterPro" id="IPR043128">
    <property type="entry name" value="Rev_trsase/Diguanyl_cyclase"/>
</dbReference>
<evidence type="ECO:0000313" key="4">
    <source>
        <dbReference type="Proteomes" id="UP000034704"/>
    </source>
</evidence>
<dbReference type="Pfam" id="PF00817">
    <property type="entry name" value="IMS"/>
    <property type="match status" value="1"/>
</dbReference>
<dbReference type="Gene3D" id="1.10.150.20">
    <property type="entry name" value="5' to 3' exonuclease, C-terminal subdomain"/>
    <property type="match status" value="1"/>
</dbReference>
<organism evidence="3 4">
    <name type="scientific">Candidatus Nomurabacteria bacterium GW2011_GWC2_42_20</name>
    <dbReference type="NCBI Taxonomy" id="1618756"/>
    <lineage>
        <taxon>Bacteria</taxon>
        <taxon>Candidatus Nomuraibacteriota</taxon>
    </lineage>
</organism>
<protein>
    <submittedName>
        <fullName evidence="3">Polymerase IV protein</fullName>
    </submittedName>
</protein>
<comment type="caution">
    <text evidence="3">The sequence shown here is derived from an EMBL/GenBank/DDBJ whole genome shotgun (WGS) entry which is preliminary data.</text>
</comment>
<dbReference type="GO" id="GO:0042276">
    <property type="term" value="P:error-prone translesion synthesis"/>
    <property type="evidence" value="ECO:0007669"/>
    <property type="project" value="TreeGrafter"/>
</dbReference>
<evidence type="ECO:0000256" key="1">
    <source>
        <dbReference type="ARBA" id="ARBA00010945"/>
    </source>
</evidence>
<reference evidence="3 4" key="1">
    <citation type="journal article" date="2015" name="Nature">
        <title>rRNA introns, odd ribosomes, and small enigmatic genomes across a large radiation of phyla.</title>
        <authorList>
            <person name="Brown C.T."/>
            <person name="Hug L.A."/>
            <person name="Thomas B.C."/>
            <person name="Sharon I."/>
            <person name="Castelle C.J."/>
            <person name="Singh A."/>
            <person name="Wilkins M.J."/>
            <person name="Williams K.H."/>
            <person name="Banfield J.F."/>
        </authorList>
    </citation>
    <scope>NUCLEOTIDE SEQUENCE [LARGE SCALE GENOMIC DNA]</scope>
</reference>
<dbReference type="Pfam" id="PF11798">
    <property type="entry name" value="IMS_HHH"/>
    <property type="match status" value="1"/>
</dbReference>
<dbReference type="InterPro" id="IPR022880">
    <property type="entry name" value="DNApol_IV"/>
</dbReference>
<dbReference type="CDD" id="cd03586">
    <property type="entry name" value="PolY_Pol_IV_kappa"/>
    <property type="match status" value="1"/>
</dbReference>
<dbReference type="GO" id="GO:0009432">
    <property type="term" value="P:SOS response"/>
    <property type="evidence" value="ECO:0007669"/>
    <property type="project" value="TreeGrafter"/>
</dbReference>
<sequence length="418" mass="46792">MDAHDFQKNSKSKVILHIDGDAFFVGVEVAKNPKLKGLPVVTGEERGIVSALSYEAKALGVVRGMPIFRVKKEFPSTIILPGDYKSYAEYSGKMFDIVSRYAYCVEEYSIDECFADITGLDRTLKKTYKEIAEQIKKEINDELGLSVSIGLAPTKVLAKVASNWVKPNGLTIIEKETASNFLAKVPVGKVWGIGPKTAEVLIRRGVETAVDFCEKDLVWVKQCLSKPYEAIWNELNGILIMDVDTDVKNTYSSIQKTRTFHPATNDKVFLWSQISKHIEDACRKARYYELVPKKISIFLKTKDFKIVSASSALSLPSNAPEVTLSITRNLFKKVYSKDILYRTAGVILDDLTADFTPQADLFGGTTKSDKFDLIHKQIDLLEYKLGKRIVHLGSTQKALKHKTSGTDADELDRDLLFL</sequence>
<accession>A0A0G1CEX9</accession>
<dbReference type="Gene3D" id="3.30.1490.100">
    <property type="entry name" value="DNA polymerase, Y-family, little finger domain"/>
    <property type="match status" value="1"/>
</dbReference>
<name>A0A0G1CEX9_9BACT</name>
<dbReference type="GO" id="GO:0003887">
    <property type="term" value="F:DNA-directed DNA polymerase activity"/>
    <property type="evidence" value="ECO:0007669"/>
    <property type="project" value="InterPro"/>
</dbReference>
<dbReference type="InterPro" id="IPR001126">
    <property type="entry name" value="UmuC"/>
</dbReference>
<comment type="similarity">
    <text evidence="1">Belongs to the DNA polymerase type-Y family.</text>
</comment>
<dbReference type="GO" id="GO:0005829">
    <property type="term" value="C:cytosol"/>
    <property type="evidence" value="ECO:0007669"/>
    <property type="project" value="TreeGrafter"/>
</dbReference>